<evidence type="ECO:0000259" key="2">
    <source>
        <dbReference type="Pfam" id="PF00892"/>
    </source>
</evidence>
<dbReference type="InterPro" id="IPR037185">
    <property type="entry name" value="EmrE-like"/>
</dbReference>
<feature type="transmembrane region" description="Helical" evidence="1">
    <location>
        <begin position="94"/>
        <end position="111"/>
    </location>
</feature>
<organism evidence="3">
    <name type="scientific">viral metagenome</name>
    <dbReference type="NCBI Taxonomy" id="1070528"/>
    <lineage>
        <taxon>unclassified sequences</taxon>
        <taxon>metagenomes</taxon>
        <taxon>organismal metagenomes</taxon>
    </lineage>
</organism>
<evidence type="ECO:0000256" key="1">
    <source>
        <dbReference type="SAM" id="Phobius"/>
    </source>
</evidence>
<feature type="transmembrane region" description="Helical" evidence="1">
    <location>
        <begin position="41"/>
        <end position="59"/>
    </location>
</feature>
<sequence length="112" mass="13025">MSHYNIMKFITVALLFLLIFIEVLSEYFIKISITKDNLNYLYLGVFTYLLVGIIFYFYIKRGESFAVLNTIWQGANVVIIGLLSYFILKENLSYKQIMGMFVTLLGIILVNL</sequence>
<dbReference type="Pfam" id="PF00892">
    <property type="entry name" value="EamA"/>
    <property type="match status" value="1"/>
</dbReference>
<feature type="domain" description="EamA" evidence="2">
    <location>
        <begin position="11"/>
        <end position="111"/>
    </location>
</feature>
<proteinExistence type="predicted"/>
<dbReference type="Gene3D" id="1.10.3730.20">
    <property type="match status" value="1"/>
</dbReference>
<dbReference type="EMBL" id="MN739066">
    <property type="protein sequence ID" value="QHS86926.1"/>
    <property type="molecule type" value="Genomic_DNA"/>
</dbReference>
<reference evidence="3" key="1">
    <citation type="journal article" date="2020" name="Nature">
        <title>Giant virus diversity and host interactions through global metagenomics.</title>
        <authorList>
            <person name="Schulz F."/>
            <person name="Roux S."/>
            <person name="Paez-Espino D."/>
            <person name="Jungbluth S."/>
            <person name="Walsh D.A."/>
            <person name="Denef V.J."/>
            <person name="McMahon K.D."/>
            <person name="Konstantinidis K.T."/>
            <person name="Eloe-Fadrosh E.A."/>
            <person name="Kyrpides N.C."/>
            <person name="Woyke T."/>
        </authorList>
    </citation>
    <scope>NUCLEOTIDE SEQUENCE</scope>
    <source>
        <strain evidence="3">GVMAG-M-3300009422-16</strain>
    </source>
</reference>
<keyword evidence="1" id="KW-1133">Transmembrane helix</keyword>
<dbReference type="SUPFAM" id="SSF103481">
    <property type="entry name" value="Multidrug resistance efflux transporter EmrE"/>
    <property type="match status" value="1"/>
</dbReference>
<evidence type="ECO:0000313" key="3">
    <source>
        <dbReference type="EMBL" id="QHS86926.1"/>
    </source>
</evidence>
<dbReference type="InterPro" id="IPR000620">
    <property type="entry name" value="EamA_dom"/>
</dbReference>
<accession>A0A6C0B4E2</accession>
<feature type="transmembrane region" description="Helical" evidence="1">
    <location>
        <begin position="66"/>
        <end position="88"/>
    </location>
</feature>
<keyword evidence="1" id="KW-0472">Membrane</keyword>
<dbReference type="AlphaFoldDB" id="A0A6C0B4E2"/>
<protein>
    <recommendedName>
        <fullName evidence="2">EamA domain-containing protein</fullName>
    </recommendedName>
</protein>
<dbReference type="GO" id="GO:0016020">
    <property type="term" value="C:membrane"/>
    <property type="evidence" value="ECO:0007669"/>
    <property type="project" value="InterPro"/>
</dbReference>
<keyword evidence="1" id="KW-0812">Transmembrane</keyword>
<name>A0A6C0B4E2_9ZZZZ</name>